<sequence length="755" mass="80920">MFPRLRHTALAAIAAITASGPATVSAQNAPTAQVEVIGTSPLAGLGVDRNLLPYASQTVRRGALDQAQGDNMTDFLARRLPGMQVNDIQGSPFQADLTYRGYRASGLLGASQGLSVYLDGVRINEPFGDVINWDMVPEFALQSLTVLPGANPSFGLNTLGGAIVLETVDGRSAEGLRAEAGFGSHGRQRAEVGLGQRHADGWHSYVGGTVFDENGWRDQSPGRQALVLARLGRSQGGTDWSVGLLGGSATLVGNGLLPSATLDEDGNRTPDLYATSRSAVFTHPDRTKNRLAQATFNLSQQLAAGSRLQALAYARNSRRDTVNGDGADDFDPLVPDENASLNTTATRQSAWGAALSLARRSGAHQWQVGASVDASRVRYRQLEQEGRFDASRGVLAGDEEAELSASVTGKSLHLGLYATDTWQLAPGTHVTATLRANRSRVSNTLTTVDDDTGVLEAKPKESFTYTSLNPALGITQQVGTGLAVFANLARNTRVPTVIELGCADPDEPCRLPVGLQSDPYLKQVRATSLEAGLRWRPAPGQRLELALFRTDNRDDIVFRSVSAVSQLGYFQNFQRTRHQGLDTSWQAQYGPVAVTASYSHLQATYQAHGLLRMGERNVTITPGTRMAGLPRHSAKLGADWALGRGLRVGADMQIVSSRGVQGNEDGLLEDGATEVHRLSIPGHTLLHLRLQWQATPALSVVARVTNALDKRYETYGALAETVFDARGKFTGSEEDALFVAPGAPRSLWLGLRLTF</sequence>
<evidence type="ECO:0000256" key="5">
    <source>
        <dbReference type="ARBA" id="ARBA00022692"/>
    </source>
</evidence>
<evidence type="ECO:0000256" key="1">
    <source>
        <dbReference type="ARBA" id="ARBA00004571"/>
    </source>
</evidence>
<protein>
    <submittedName>
        <fullName evidence="15">TonB-dependent receptor</fullName>
    </submittedName>
</protein>
<dbReference type="AlphaFoldDB" id="A0A480ATY5"/>
<evidence type="ECO:0000256" key="9">
    <source>
        <dbReference type="ARBA" id="ARBA00023237"/>
    </source>
</evidence>
<dbReference type="GO" id="GO:0015344">
    <property type="term" value="F:siderophore uptake transmembrane transporter activity"/>
    <property type="evidence" value="ECO:0007669"/>
    <property type="project" value="TreeGrafter"/>
</dbReference>
<dbReference type="InterPro" id="IPR036942">
    <property type="entry name" value="Beta-barrel_TonB_sf"/>
</dbReference>
<proteinExistence type="inferred from homology"/>
<keyword evidence="8 15" id="KW-0675">Receptor</keyword>
<comment type="subcellular location">
    <subcellularLocation>
        <location evidence="1 10">Cell outer membrane</location>
        <topology evidence="1 10">Multi-pass membrane protein</topology>
    </subcellularLocation>
</comment>
<dbReference type="SUPFAM" id="SSF56935">
    <property type="entry name" value="Porins"/>
    <property type="match status" value="1"/>
</dbReference>
<keyword evidence="4 10" id="KW-1134">Transmembrane beta strand</keyword>
<dbReference type="Pfam" id="PF00593">
    <property type="entry name" value="TonB_dep_Rec_b-barrel"/>
    <property type="match status" value="1"/>
</dbReference>
<dbReference type="Gene3D" id="2.170.130.10">
    <property type="entry name" value="TonB-dependent receptor, plug domain"/>
    <property type="match status" value="1"/>
</dbReference>
<evidence type="ECO:0000256" key="10">
    <source>
        <dbReference type="PROSITE-ProRule" id="PRU01360"/>
    </source>
</evidence>
<dbReference type="Gene3D" id="2.40.170.20">
    <property type="entry name" value="TonB-dependent receptor, beta-barrel domain"/>
    <property type="match status" value="1"/>
</dbReference>
<organism evidence="15 16">
    <name type="scientific">Pseudaquabacterium pictum</name>
    <dbReference type="NCBI Taxonomy" id="2315236"/>
    <lineage>
        <taxon>Bacteria</taxon>
        <taxon>Pseudomonadati</taxon>
        <taxon>Pseudomonadota</taxon>
        <taxon>Betaproteobacteria</taxon>
        <taxon>Burkholderiales</taxon>
        <taxon>Sphaerotilaceae</taxon>
        <taxon>Pseudaquabacterium</taxon>
    </lineage>
</organism>
<accession>A0A480ATY5</accession>
<evidence type="ECO:0000256" key="3">
    <source>
        <dbReference type="ARBA" id="ARBA00022448"/>
    </source>
</evidence>
<keyword evidence="5 10" id="KW-0812">Transmembrane</keyword>
<gene>
    <name evidence="15" type="primary">fepA</name>
    <name evidence="15" type="ORF">AQPW35_22860</name>
</gene>
<comment type="caution">
    <text evidence="15">The sequence shown here is derived from an EMBL/GenBank/DDBJ whole genome shotgun (WGS) entry which is preliminary data.</text>
</comment>
<evidence type="ECO:0000256" key="7">
    <source>
        <dbReference type="ARBA" id="ARBA00023136"/>
    </source>
</evidence>
<dbReference type="PANTHER" id="PTHR30069">
    <property type="entry name" value="TONB-DEPENDENT OUTER MEMBRANE RECEPTOR"/>
    <property type="match status" value="1"/>
</dbReference>
<evidence type="ECO:0000259" key="13">
    <source>
        <dbReference type="Pfam" id="PF00593"/>
    </source>
</evidence>
<feature type="signal peptide" evidence="12">
    <location>
        <begin position="1"/>
        <end position="26"/>
    </location>
</feature>
<evidence type="ECO:0000256" key="8">
    <source>
        <dbReference type="ARBA" id="ARBA00023170"/>
    </source>
</evidence>
<dbReference type="GO" id="GO:0044718">
    <property type="term" value="P:siderophore transmembrane transport"/>
    <property type="evidence" value="ECO:0007669"/>
    <property type="project" value="TreeGrafter"/>
</dbReference>
<evidence type="ECO:0000256" key="6">
    <source>
        <dbReference type="ARBA" id="ARBA00023077"/>
    </source>
</evidence>
<dbReference type="InterPro" id="IPR037066">
    <property type="entry name" value="Plug_dom_sf"/>
</dbReference>
<dbReference type="OrthoDB" id="98353at2"/>
<evidence type="ECO:0000256" key="2">
    <source>
        <dbReference type="ARBA" id="ARBA00009810"/>
    </source>
</evidence>
<feature type="chain" id="PRO_5019840417" evidence="12">
    <location>
        <begin position="27"/>
        <end position="755"/>
    </location>
</feature>
<keyword evidence="12" id="KW-0732">Signal</keyword>
<reference evidence="16" key="1">
    <citation type="submission" date="2019-03" db="EMBL/GenBank/DDBJ databases">
        <title>Aquabacterium pictum sp.nov., the first bacteriochlorophyll a-containing freshwater bacterium in the genus Aquabacterium of the class Betaproteobacteria.</title>
        <authorList>
            <person name="Hirose S."/>
            <person name="Tank M."/>
            <person name="Hara E."/>
            <person name="Tamaki H."/>
            <person name="Takaichi S."/>
            <person name="Haruta S."/>
            <person name="Hanada S."/>
        </authorList>
    </citation>
    <scope>NUCLEOTIDE SEQUENCE [LARGE SCALE GENOMIC DNA]</scope>
    <source>
        <strain evidence="16">W35</strain>
    </source>
</reference>
<keyword evidence="3 10" id="KW-0813">Transport</keyword>
<dbReference type="InterPro" id="IPR012910">
    <property type="entry name" value="Plug_dom"/>
</dbReference>
<evidence type="ECO:0000256" key="11">
    <source>
        <dbReference type="RuleBase" id="RU003357"/>
    </source>
</evidence>
<evidence type="ECO:0000313" key="15">
    <source>
        <dbReference type="EMBL" id="GCL63205.1"/>
    </source>
</evidence>
<keyword evidence="7 10" id="KW-0472">Membrane</keyword>
<name>A0A480ATY5_9BURK</name>
<feature type="domain" description="TonB-dependent receptor plug" evidence="14">
    <location>
        <begin position="52"/>
        <end position="162"/>
    </location>
</feature>
<keyword evidence="6 11" id="KW-0798">TonB box</keyword>
<dbReference type="InterPro" id="IPR000531">
    <property type="entry name" value="Beta-barrel_TonB"/>
</dbReference>
<comment type="similarity">
    <text evidence="2 10 11">Belongs to the TonB-dependent receptor family.</text>
</comment>
<dbReference type="EMBL" id="BJCL01000005">
    <property type="protein sequence ID" value="GCL63205.1"/>
    <property type="molecule type" value="Genomic_DNA"/>
</dbReference>
<evidence type="ECO:0000313" key="16">
    <source>
        <dbReference type="Proteomes" id="UP000301751"/>
    </source>
</evidence>
<dbReference type="InterPro" id="IPR039426">
    <property type="entry name" value="TonB-dep_rcpt-like"/>
</dbReference>
<dbReference type="Proteomes" id="UP000301751">
    <property type="component" value="Unassembled WGS sequence"/>
</dbReference>
<feature type="domain" description="TonB-dependent receptor-like beta-barrel" evidence="13">
    <location>
        <begin position="254"/>
        <end position="706"/>
    </location>
</feature>
<dbReference type="PANTHER" id="PTHR30069:SF39">
    <property type="entry name" value="BLL6183 PROTEIN"/>
    <property type="match status" value="1"/>
</dbReference>
<evidence type="ECO:0000256" key="12">
    <source>
        <dbReference type="SAM" id="SignalP"/>
    </source>
</evidence>
<dbReference type="Pfam" id="PF07715">
    <property type="entry name" value="Plug"/>
    <property type="match status" value="1"/>
</dbReference>
<dbReference type="PROSITE" id="PS52016">
    <property type="entry name" value="TONB_DEPENDENT_REC_3"/>
    <property type="match status" value="1"/>
</dbReference>
<dbReference type="RefSeq" id="WP_137732955.1">
    <property type="nucleotide sequence ID" value="NZ_BJCL01000005.1"/>
</dbReference>
<evidence type="ECO:0000259" key="14">
    <source>
        <dbReference type="Pfam" id="PF07715"/>
    </source>
</evidence>
<keyword evidence="9 10" id="KW-0998">Cell outer membrane</keyword>
<dbReference type="GO" id="GO:0009279">
    <property type="term" value="C:cell outer membrane"/>
    <property type="evidence" value="ECO:0007669"/>
    <property type="project" value="UniProtKB-SubCell"/>
</dbReference>
<evidence type="ECO:0000256" key="4">
    <source>
        <dbReference type="ARBA" id="ARBA00022452"/>
    </source>
</evidence>
<keyword evidence="16" id="KW-1185">Reference proteome</keyword>